<accession>A0A8H5M9Z5</accession>
<gene>
    <name evidence="2" type="ORF">D9615_002443</name>
</gene>
<dbReference type="PROSITE" id="PS51746">
    <property type="entry name" value="PPM_2"/>
    <property type="match status" value="1"/>
</dbReference>
<dbReference type="OrthoDB" id="19329at2759"/>
<dbReference type="InterPro" id="IPR036457">
    <property type="entry name" value="PPM-type-like_dom_sf"/>
</dbReference>
<dbReference type="GO" id="GO:0004722">
    <property type="term" value="F:protein serine/threonine phosphatase activity"/>
    <property type="evidence" value="ECO:0007669"/>
    <property type="project" value="InterPro"/>
</dbReference>
<evidence type="ECO:0000259" key="1">
    <source>
        <dbReference type="PROSITE" id="PS51746"/>
    </source>
</evidence>
<dbReference type="PANTHER" id="PTHR13832:SF792">
    <property type="entry name" value="GM14286P"/>
    <property type="match status" value="1"/>
</dbReference>
<dbReference type="PANTHER" id="PTHR13832">
    <property type="entry name" value="PROTEIN PHOSPHATASE 2C"/>
    <property type="match status" value="1"/>
</dbReference>
<organism evidence="2 3">
    <name type="scientific">Tricholomella constricta</name>
    <dbReference type="NCBI Taxonomy" id="117010"/>
    <lineage>
        <taxon>Eukaryota</taxon>
        <taxon>Fungi</taxon>
        <taxon>Dikarya</taxon>
        <taxon>Basidiomycota</taxon>
        <taxon>Agaricomycotina</taxon>
        <taxon>Agaricomycetes</taxon>
        <taxon>Agaricomycetidae</taxon>
        <taxon>Agaricales</taxon>
        <taxon>Tricholomatineae</taxon>
        <taxon>Lyophyllaceae</taxon>
        <taxon>Tricholomella</taxon>
    </lineage>
</organism>
<name>A0A8H5M9Z5_9AGAR</name>
<dbReference type="InterPro" id="IPR001932">
    <property type="entry name" value="PPM-type_phosphatase-like_dom"/>
</dbReference>
<dbReference type="InterPro" id="IPR015655">
    <property type="entry name" value="PP2C"/>
</dbReference>
<feature type="domain" description="PPM-type phosphatase" evidence="1">
    <location>
        <begin position="99"/>
        <end position="458"/>
    </location>
</feature>
<dbReference type="AlphaFoldDB" id="A0A8H5M9Z5"/>
<dbReference type="SUPFAM" id="SSF81606">
    <property type="entry name" value="PP2C-like"/>
    <property type="match status" value="1"/>
</dbReference>
<dbReference type="Proteomes" id="UP000565441">
    <property type="component" value="Unassembled WGS sequence"/>
</dbReference>
<dbReference type="Gene3D" id="3.60.40.10">
    <property type="entry name" value="PPM-type phosphatase domain"/>
    <property type="match status" value="1"/>
</dbReference>
<dbReference type="EMBL" id="JAACJP010000003">
    <property type="protein sequence ID" value="KAF5386184.1"/>
    <property type="molecule type" value="Genomic_DNA"/>
</dbReference>
<keyword evidence="3" id="KW-1185">Reference proteome</keyword>
<dbReference type="Pfam" id="PF00481">
    <property type="entry name" value="PP2C"/>
    <property type="match status" value="1"/>
</dbReference>
<comment type="caution">
    <text evidence="2">The sequence shown here is derived from an EMBL/GenBank/DDBJ whole genome shotgun (WGS) entry which is preliminary data.</text>
</comment>
<sequence>MTKNVKDGCITLCRSNPVNIAWVPDLGYTMAGHSTGSGKQLLLDHDQINRIQSCIMSRTAKYTDMGWPEQAALWKYDLLSEPLLSSELGRLAAAKSYHNTDCVTLQPSPNPEDSSQDRYVVLDWTLSNGTWQFRAVFDGHAGHDTVEHVVETLPGMVQSALTALLSKDNELIAEAVSQMLKDTITSLDDDLTMDVLKLFPDVDAISNLSDDNIRAIINDQESGGTNSKVVTRCMRGTTVLISLVDPQRCNLWMRVMEPMPALGIRQPDGRWETSILSSYHNGTDAAERERIKNEHPGESECIVDDRVLGAIAVTRAVGDHLFKLPAAYTERVFMNAKPGFNISRKIEEFLGRNITPPYVSNRADVRYVKLEEKETLLIMCSDGLLDLYQDKGMALHGLGDFWVQLLAQREKPWDDSNLALYLLRDALGGEDADLVSRMITVELTFRWMDDTTILVQKVY</sequence>
<evidence type="ECO:0000313" key="3">
    <source>
        <dbReference type="Proteomes" id="UP000565441"/>
    </source>
</evidence>
<protein>
    <recommendedName>
        <fullName evidence="1">PPM-type phosphatase domain-containing protein</fullName>
    </recommendedName>
</protein>
<dbReference type="CDD" id="cd00143">
    <property type="entry name" value="PP2Cc"/>
    <property type="match status" value="1"/>
</dbReference>
<dbReference type="SMART" id="SM00332">
    <property type="entry name" value="PP2Cc"/>
    <property type="match status" value="1"/>
</dbReference>
<evidence type="ECO:0000313" key="2">
    <source>
        <dbReference type="EMBL" id="KAF5386184.1"/>
    </source>
</evidence>
<proteinExistence type="predicted"/>
<reference evidence="2 3" key="1">
    <citation type="journal article" date="2020" name="ISME J.">
        <title>Uncovering the hidden diversity of litter-decomposition mechanisms in mushroom-forming fungi.</title>
        <authorList>
            <person name="Floudas D."/>
            <person name="Bentzer J."/>
            <person name="Ahren D."/>
            <person name="Johansson T."/>
            <person name="Persson P."/>
            <person name="Tunlid A."/>
        </authorList>
    </citation>
    <scope>NUCLEOTIDE SEQUENCE [LARGE SCALE GENOMIC DNA]</scope>
    <source>
        <strain evidence="2 3">CBS 661.87</strain>
    </source>
</reference>